<evidence type="ECO:0000313" key="9">
    <source>
        <dbReference type="Proteomes" id="UP000195570"/>
    </source>
</evidence>
<name>A0A1G4I508_TRYEQ</name>
<dbReference type="PANTHER" id="PTHR13019">
    <property type="entry name" value="GOLGI APPARATUS MEMBRANE PROTEIN TVP23"/>
    <property type="match status" value="1"/>
</dbReference>
<proteinExistence type="inferred from homology"/>
<evidence type="ECO:0000256" key="7">
    <source>
        <dbReference type="SAM" id="MobiDB-lite"/>
    </source>
</evidence>
<reference evidence="8" key="1">
    <citation type="submission" date="2016-09" db="EMBL/GenBank/DDBJ databases">
        <authorList>
            <person name="Hebert L."/>
            <person name="Moumen B."/>
        </authorList>
    </citation>
    <scope>NUCLEOTIDE SEQUENCE [LARGE SCALE GENOMIC DNA]</scope>
    <source>
        <strain evidence="8">OVI</strain>
    </source>
</reference>
<evidence type="ECO:0000256" key="6">
    <source>
        <dbReference type="RuleBase" id="RU361206"/>
    </source>
</evidence>
<evidence type="ECO:0000256" key="4">
    <source>
        <dbReference type="ARBA" id="ARBA00022989"/>
    </source>
</evidence>
<dbReference type="GO" id="GO:0009306">
    <property type="term" value="P:protein secretion"/>
    <property type="evidence" value="ECO:0007669"/>
    <property type="project" value="TreeGrafter"/>
</dbReference>
<comment type="subcellular location">
    <subcellularLocation>
        <location evidence="1 6">Membrane</location>
        <topology evidence="1 6">Multi-pass membrane protein</topology>
    </subcellularLocation>
</comment>
<keyword evidence="5 6" id="KW-0472">Membrane</keyword>
<dbReference type="Pfam" id="PF05832">
    <property type="entry name" value="DUF846"/>
    <property type="match status" value="1"/>
</dbReference>
<dbReference type="GO" id="GO:0000139">
    <property type="term" value="C:Golgi membrane"/>
    <property type="evidence" value="ECO:0007669"/>
    <property type="project" value="TreeGrafter"/>
</dbReference>
<dbReference type="PANTHER" id="PTHR13019:SF7">
    <property type="entry name" value="GOLGI APPARATUS MEMBRANE PROTEIN TVP23"/>
    <property type="match status" value="1"/>
</dbReference>
<dbReference type="GeneID" id="92374323"/>
<dbReference type="EMBL" id="CZPT02000654">
    <property type="protein sequence ID" value="SCU66972.1"/>
    <property type="molecule type" value="Genomic_DNA"/>
</dbReference>
<keyword evidence="4 6" id="KW-1133">Transmembrane helix</keyword>
<dbReference type="VEuPathDB" id="TriTrypDB:TEOVI_000038300"/>
<dbReference type="Proteomes" id="UP000195570">
    <property type="component" value="Unassembled WGS sequence"/>
</dbReference>
<feature type="region of interest" description="Disordered" evidence="7">
    <location>
        <begin position="1"/>
        <end position="24"/>
    </location>
</feature>
<dbReference type="RefSeq" id="XP_067078342.1">
    <property type="nucleotide sequence ID" value="XM_067222241.1"/>
</dbReference>
<comment type="similarity">
    <text evidence="2 6">Belongs to the TVP23 family.</text>
</comment>
<feature type="transmembrane region" description="Helical" evidence="6">
    <location>
        <begin position="97"/>
        <end position="114"/>
    </location>
</feature>
<feature type="transmembrane region" description="Helical" evidence="6">
    <location>
        <begin position="157"/>
        <end position="178"/>
    </location>
</feature>
<evidence type="ECO:0000256" key="5">
    <source>
        <dbReference type="ARBA" id="ARBA00023136"/>
    </source>
</evidence>
<evidence type="ECO:0000256" key="1">
    <source>
        <dbReference type="ARBA" id="ARBA00004141"/>
    </source>
</evidence>
<dbReference type="GO" id="GO:0016192">
    <property type="term" value="P:vesicle-mediated transport"/>
    <property type="evidence" value="ECO:0007669"/>
    <property type="project" value="TreeGrafter"/>
</dbReference>
<dbReference type="AlphaFoldDB" id="A0A1G4I508"/>
<organism evidence="8 9">
    <name type="scientific">Trypanosoma equiperdum</name>
    <dbReference type="NCBI Taxonomy" id="5694"/>
    <lineage>
        <taxon>Eukaryota</taxon>
        <taxon>Discoba</taxon>
        <taxon>Euglenozoa</taxon>
        <taxon>Kinetoplastea</taxon>
        <taxon>Metakinetoplastina</taxon>
        <taxon>Trypanosomatida</taxon>
        <taxon>Trypanosomatidae</taxon>
        <taxon>Trypanosoma</taxon>
    </lineage>
</organism>
<gene>
    <name evidence="8" type="ORF">TEOVI_000038300</name>
</gene>
<dbReference type="InterPro" id="IPR008564">
    <property type="entry name" value="TVP23-like"/>
</dbReference>
<feature type="transmembrane region" description="Helical" evidence="6">
    <location>
        <begin position="70"/>
        <end position="91"/>
    </location>
</feature>
<accession>A0A1G4I508</accession>
<evidence type="ECO:0000256" key="2">
    <source>
        <dbReference type="ARBA" id="ARBA00005467"/>
    </source>
</evidence>
<protein>
    <recommendedName>
        <fullName evidence="6">Golgi apparatus membrane protein TVP23 homolog</fullName>
    </recommendedName>
</protein>
<keyword evidence="9" id="KW-1185">Reference proteome</keyword>
<sequence>MLEPSQPQAGKPYPSNNPSQQDPFMPQLGSSNYVQYSPMGSQQQVPPQGMQQPVQQVPVNDSVYKGVHPIAAFFHIFFKIVALLTFILGGIFSSNPILIFVITILFVAADFWTTKNVSGRLLVSLRWWNEVHEDGTSKWVFESSPDVEQCVHPFDKWFFWATTVGYVAIWLLLVLFNLMSLSRLPMALFGAVLAGSNMVGFLKCSQDAKKKITQYMVSQAVGRV</sequence>
<evidence type="ECO:0000313" key="8">
    <source>
        <dbReference type="EMBL" id="SCU66972.1"/>
    </source>
</evidence>
<comment type="caution">
    <text evidence="8">The sequence shown here is derived from an EMBL/GenBank/DDBJ whole genome shotgun (WGS) entry which is preliminary data.</text>
</comment>
<keyword evidence="3 6" id="KW-0812">Transmembrane</keyword>
<evidence type="ECO:0000256" key="3">
    <source>
        <dbReference type="ARBA" id="ARBA00022692"/>
    </source>
</evidence>